<dbReference type="PANTHER" id="PTHR36220">
    <property type="entry name" value="UNNAMED PRODUCT"/>
    <property type="match status" value="1"/>
</dbReference>
<evidence type="ECO:0008006" key="4">
    <source>
        <dbReference type="Google" id="ProtNLM"/>
    </source>
</evidence>
<dbReference type="InterPro" id="IPR011043">
    <property type="entry name" value="Gal_Oxase/kelch_b-propeller"/>
</dbReference>
<dbReference type="Pfam" id="PF14312">
    <property type="entry name" value="FG-GAP_2"/>
    <property type="match status" value="2"/>
</dbReference>
<gene>
    <name evidence="2" type="ORF">OMM_12122</name>
</gene>
<feature type="non-terminal residue" evidence="2">
    <location>
        <position position="447"/>
    </location>
</feature>
<dbReference type="AlphaFoldDB" id="A0A1V1NWJ3"/>
<dbReference type="Gene3D" id="2.130.10.130">
    <property type="entry name" value="Integrin alpha, N-terminal"/>
    <property type="match status" value="1"/>
</dbReference>
<dbReference type="PANTHER" id="PTHR36220:SF1">
    <property type="entry name" value="GAMMA TUBULIN COMPLEX COMPONENT C-TERMINAL DOMAIN-CONTAINING PROTEIN"/>
    <property type="match status" value="1"/>
</dbReference>
<organism evidence="2 3">
    <name type="scientific">Candidatus Magnetoglobus multicellularis str. Araruama</name>
    <dbReference type="NCBI Taxonomy" id="890399"/>
    <lineage>
        <taxon>Bacteria</taxon>
        <taxon>Pseudomonadati</taxon>
        <taxon>Thermodesulfobacteriota</taxon>
        <taxon>Desulfobacteria</taxon>
        <taxon>Desulfobacterales</taxon>
        <taxon>Desulfobacteraceae</taxon>
        <taxon>Candidatus Magnetoglobus</taxon>
    </lineage>
</organism>
<protein>
    <recommendedName>
        <fullName evidence="4">PKD domain-containing protein</fullName>
    </recommendedName>
</protein>
<dbReference type="InterPro" id="IPR028994">
    <property type="entry name" value="Integrin_alpha_N"/>
</dbReference>
<accession>A0A1V1NWJ3</accession>
<evidence type="ECO:0000256" key="1">
    <source>
        <dbReference type="ARBA" id="ARBA00022729"/>
    </source>
</evidence>
<dbReference type="Proteomes" id="UP000189670">
    <property type="component" value="Unassembled WGS sequence"/>
</dbReference>
<proteinExistence type="predicted"/>
<dbReference type="EMBL" id="ATBP01001634">
    <property type="protein sequence ID" value="ETR66967.1"/>
    <property type="molecule type" value="Genomic_DNA"/>
</dbReference>
<reference evidence="3" key="1">
    <citation type="submission" date="2012-11" db="EMBL/GenBank/DDBJ databases">
        <authorList>
            <person name="Lucero-Rivera Y.E."/>
            <person name="Tovar-Ramirez D."/>
        </authorList>
    </citation>
    <scope>NUCLEOTIDE SEQUENCE [LARGE SCALE GENOMIC DNA]</scope>
    <source>
        <strain evidence="3">Araruama</strain>
    </source>
</reference>
<dbReference type="InterPro" id="IPR013517">
    <property type="entry name" value="FG-GAP"/>
</dbReference>
<name>A0A1V1NWJ3_9BACT</name>
<dbReference type="SUPFAM" id="SSF50965">
    <property type="entry name" value="Galactose oxidase, central domain"/>
    <property type="match status" value="1"/>
</dbReference>
<sequence>MKNIKTFFQWALLLLIVFFVYISSVEASGKTVGIYGSYAIVRVSNPNNSDYYYVNIYTNGMNKWQLQEQLYHSYVNSVSIANDYAIVGTRIGKVFIYKRNGSTWSQVQEISFDNRYVEVSIFEDYAIVAISPKAYILARNDETWTKQELETNILDSSFGINSVYISSDFAIVGAYNADGNAKNSGAAYIFKRSGTKWSHVQKIYSNDGKTGDYFGESVSISNNYAIVGYSQSNRCAYIFKRNGDQWLQAQKITGDIENNGFGYEVSISDSYAIVKSSSTMEIGGCTPTAIYIFKNINDSWIKFPKIVDSNNLCNGKFGSSIDIYNDTIIVSDSFIKKISSQPENCITSGYLLDQINNPLANIEVQSFLFGHTVTDDTGYYSYNNSCLFLEDTCLYDKLIFTNGSLMLTSTAYGYCVSNTYNIDNLSVNAFIISGYIKNPEGQAIKGV</sequence>
<evidence type="ECO:0000313" key="3">
    <source>
        <dbReference type="Proteomes" id="UP000189670"/>
    </source>
</evidence>
<comment type="caution">
    <text evidence="2">The sequence shown here is derived from an EMBL/GenBank/DDBJ whole genome shotgun (WGS) entry which is preliminary data.</text>
</comment>
<evidence type="ECO:0000313" key="2">
    <source>
        <dbReference type="EMBL" id="ETR66967.1"/>
    </source>
</evidence>
<keyword evidence="1" id="KW-0732">Signal</keyword>